<name>A0A3R7K3C1_TRYRA</name>
<dbReference type="Proteomes" id="UP000283634">
    <property type="component" value="Unassembled WGS sequence"/>
</dbReference>
<feature type="region of interest" description="Disordered" evidence="1">
    <location>
        <begin position="502"/>
        <end position="544"/>
    </location>
</feature>
<dbReference type="AlphaFoldDB" id="A0A3R7K3C1"/>
<reference evidence="2 3" key="1">
    <citation type="journal article" date="2018" name="BMC Genomics">
        <title>Genomic comparison of Trypanosoma conorhini and Trypanosoma rangeli to Trypanosoma cruzi strains of high and low virulence.</title>
        <authorList>
            <person name="Bradwell K.R."/>
            <person name="Koparde V.N."/>
            <person name="Matveyev A.V."/>
            <person name="Serrano M.G."/>
            <person name="Alves J.M."/>
            <person name="Parikh H."/>
            <person name="Huang B."/>
            <person name="Lee V."/>
            <person name="Espinosa-Alvarez O."/>
            <person name="Ortiz P.A."/>
            <person name="Costa-Martins A.G."/>
            <person name="Teixeira M.M."/>
            <person name="Buck G.A."/>
        </authorList>
    </citation>
    <scope>NUCLEOTIDE SEQUENCE [LARGE SCALE GENOMIC DNA]</scope>
    <source>
        <strain evidence="2 3">AM80</strain>
    </source>
</reference>
<accession>A0A3R7K3C1</accession>
<dbReference type="RefSeq" id="XP_029235358.1">
    <property type="nucleotide sequence ID" value="XM_029384778.1"/>
</dbReference>
<keyword evidence="2" id="KW-0966">Cell projection</keyword>
<sequence length="714" mass="80695">MEAVLQSVSPLSTFMWDSPHAELVPPGFTPGSVADAMLHISDLTLRFDVLAKSVDYSFHPVRRAMESHPIHTRALHKRQFDVMRYGMVLDEVERLVLVPMPQLCGDTGVKVSHEYAAIFGGNFNEAPCAAHPILPEYCFVVYQLPESGNTSDKTIPTALFRMVFRNESFNEHVKMHLVRDFPLFRLRSVYVSHKQYYSLQRQLELYAKASASSESLPDRALEDTLGISGIRRMFDAWLMVLEGIAPAWLEDKGVGPDIVTLFLASHRPVGKYDVKETLEAYTQLPMDNRVRCSYYATGERMRQRVYVMQRFPDMINKWRQGAYDIRYFGQELTGPEPIAQVAHCIRMLLCRRKPGINYIEDDEIAAFVPRDDECAPLQVYNTLAAERLRLWVLKGLLTAELHGVHCLMLEFDTAMVVSMCVGLLWGSGEEDRQEEVVFHVCKIIVETVEDYVQHSGIIWQVIIVTSDENSLKSSMLCREILEVTQMAKTRIEIEERQRISASKGASSVPSDAGVTVQEEAEEVEQDEDENKKARRGEEKPPAAPLCEKRAITTAVLAMVKGATFNQGPFDKVGKFSESIRERAARSGVRISDAELYPIFLAISAGEETVLISDVVQLILEKELEASGSHRSTLCRETRLLWPHDHPICALDSCGVPCNETVVWNFVKSFQRRPYRAKAEDYRATIGQAPDSASKPPETLSYVEFSLMMLALARQ</sequence>
<gene>
    <name evidence="2" type="ORF">TraAM80_08014</name>
</gene>
<evidence type="ECO:0000313" key="2">
    <source>
        <dbReference type="EMBL" id="RNE99726.1"/>
    </source>
</evidence>
<organism evidence="2 3">
    <name type="scientific">Trypanosoma rangeli</name>
    <dbReference type="NCBI Taxonomy" id="5698"/>
    <lineage>
        <taxon>Eukaryota</taxon>
        <taxon>Discoba</taxon>
        <taxon>Euglenozoa</taxon>
        <taxon>Kinetoplastea</taxon>
        <taxon>Metakinetoplastina</taxon>
        <taxon>Trypanosomatida</taxon>
        <taxon>Trypanosomatidae</taxon>
        <taxon>Trypanosoma</taxon>
        <taxon>Herpetosoma</taxon>
    </lineage>
</organism>
<dbReference type="OrthoDB" id="272564at2759"/>
<evidence type="ECO:0000256" key="1">
    <source>
        <dbReference type="SAM" id="MobiDB-lite"/>
    </source>
</evidence>
<keyword evidence="2" id="KW-0282">Flagellum</keyword>
<dbReference type="OMA" id="YAQFSMV"/>
<keyword evidence="3" id="KW-1185">Reference proteome</keyword>
<dbReference type="EMBL" id="MKGL01000367">
    <property type="protein sequence ID" value="RNE99726.1"/>
    <property type="molecule type" value="Genomic_DNA"/>
</dbReference>
<feature type="compositionally biased region" description="Acidic residues" evidence="1">
    <location>
        <begin position="518"/>
        <end position="528"/>
    </location>
</feature>
<protein>
    <submittedName>
        <fullName evidence="2">Putative paraflagellar rod component</fullName>
    </submittedName>
</protein>
<proteinExistence type="predicted"/>
<feature type="compositionally biased region" description="Basic and acidic residues" evidence="1">
    <location>
        <begin position="529"/>
        <end position="544"/>
    </location>
</feature>
<dbReference type="GeneID" id="40331947"/>
<evidence type="ECO:0000313" key="3">
    <source>
        <dbReference type="Proteomes" id="UP000283634"/>
    </source>
</evidence>
<comment type="caution">
    <text evidence="2">The sequence shown here is derived from an EMBL/GenBank/DDBJ whole genome shotgun (WGS) entry which is preliminary data.</text>
</comment>
<keyword evidence="2" id="KW-0969">Cilium</keyword>